<dbReference type="GO" id="GO:0005886">
    <property type="term" value="C:plasma membrane"/>
    <property type="evidence" value="ECO:0007669"/>
    <property type="project" value="UniProtKB-SubCell"/>
</dbReference>
<feature type="compositionally biased region" description="Low complexity" evidence="10">
    <location>
        <begin position="192"/>
        <end position="216"/>
    </location>
</feature>
<keyword evidence="8 11" id="KW-0472">Membrane</keyword>
<sequence length="275" mass="29850">MLSVNRLMENTFLLTTGALSLCAWVIAFGGVCAFRALQNVGYWIIVYELFLTLGILFVFMSGTFLHYRMALLTLLAISIALLHGQIDSVLPIEKFDSRFFDQGGAAAVAAGYIIMIIIQFLWVFVFGSEPNSYLGQFGHGWTAMNNSVEHHHVDKTPATATAAAAVATHPPQQYEMGDKTIVPSPGAYNEYPPNSAATPHPAAASSTTPVSPAGPASYPIQVEALHDYKASPDDPTELSFKKGDILHVVERKGNWWQARNSEGATGIIPSNYFAP</sequence>
<evidence type="ECO:0000256" key="11">
    <source>
        <dbReference type="SAM" id="Phobius"/>
    </source>
</evidence>
<dbReference type="GO" id="GO:0003779">
    <property type="term" value="F:actin binding"/>
    <property type="evidence" value="ECO:0007669"/>
    <property type="project" value="TreeGrafter"/>
</dbReference>
<dbReference type="InterPro" id="IPR036028">
    <property type="entry name" value="SH3-like_dom_sf"/>
</dbReference>
<feature type="transmembrane region" description="Helical" evidence="11">
    <location>
        <begin position="12"/>
        <end position="36"/>
    </location>
</feature>
<dbReference type="CDD" id="cd11855">
    <property type="entry name" value="SH3_Sho1p"/>
    <property type="match status" value="1"/>
</dbReference>
<dbReference type="AlphaFoldDB" id="A0A068S8F4"/>
<dbReference type="InterPro" id="IPR035522">
    <property type="entry name" value="Sho1_SH3"/>
</dbReference>
<dbReference type="InterPro" id="IPR039801">
    <property type="entry name" value="EPS8-like"/>
</dbReference>
<dbReference type="PROSITE" id="PS50002">
    <property type="entry name" value="SH3"/>
    <property type="match status" value="1"/>
</dbReference>
<feature type="transmembrane region" description="Helical" evidence="11">
    <location>
        <begin position="67"/>
        <end position="86"/>
    </location>
</feature>
<proteinExistence type="inferred from homology"/>
<keyword evidence="5 11" id="KW-0812">Transmembrane</keyword>
<feature type="domain" description="SH3" evidence="12">
    <location>
        <begin position="217"/>
        <end position="275"/>
    </location>
</feature>
<feature type="transmembrane region" description="Helical" evidence="11">
    <location>
        <begin position="42"/>
        <end position="60"/>
    </location>
</feature>
<evidence type="ECO:0000256" key="3">
    <source>
        <dbReference type="ARBA" id="ARBA00022443"/>
    </source>
</evidence>
<keyword evidence="7" id="KW-0346">Stress response</keyword>
<dbReference type="PRINTS" id="PR00452">
    <property type="entry name" value="SH3DOMAIN"/>
</dbReference>
<protein>
    <recommendedName>
        <fullName evidence="12">SH3 domain-containing protein</fullName>
    </recommendedName>
</protein>
<evidence type="ECO:0000256" key="1">
    <source>
        <dbReference type="ARBA" id="ARBA00004651"/>
    </source>
</evidence>
<dbReference type="Gene3D" id="2.30.30.40">
    <property type="entry name" value="SH3 Domains"/>
    <property type="match status" value="1"/>
</dbReference>
<evidence type="ECO:0000256" key="10">
    <source>
        <dbReference type="SAM" id="MobiDB-lite"/>
    </source>
</evidence>
<feature type="region of interest" description="Disordered" evidence="10">
    <location>
        <begin position="180"/>
        <end position="216"/>
    </location>
</feature>
<dbReference type="Proteomes" id="UP000027586">
    <property type="component" value="Unassembled WGS sequence"/>
</dbReference>
<organism evidence="13 14">
    <name type="scientific">Lichtheimia corymbifera JMRC:FSU:9682</name>
    <dbReference type="NCBI Taxonomy" id="1263082"/>
    <lineage>
        <taxon>Eukaryota</taxon>
        <taxon>Fungi</taxon>
        <taxon>Fungi incertae sedis</taxon>
        <taxon>Mucoromycota</taxon>
        <taxon>Mucoromycotina</taxon>
        <taxon>Mucoromycetes</taxon>
        <taxon>Mucorales</taxon>
        <taxon>Lichtheimiaceae</taxon>
        <taxon>Lichtheimia</taxon>
    </lineage>
</organism>
<evidence type="ECO:0000256" key="7">
    <source>
        <dbReference type="ARBA" id="ARBA00023016"/>
    </source>
</evidence>
<evidence type="ECO:0000256" key="4">
    <source>
        <dbReference type="ARBA" id="ARBA00022475"/>
    </source>
</evidence>
<dbReference type="InterPro" id="IPR001452">
    <property type="entry name" value="SH3_domain"/>
</dbReference>
<name>A0A068S8F4_9FUNG</name>
<dbReference type="Pfam" id="PF00018">
    <property type="entry name" value="SH3_1"/>
    <property type="match status" value="1"/>
</dbReference>
<dbReference type="GO" id="GO:0035023">
    <property type="term" value="P:regulation of Rho protein signal transduction"/>
    <property type="evidence" value="ECO:0007669"/>
    <property type="project" value="TreeGrafter"/>
</dbReference>
<comment type="subcellular location">
    <subcellularLocation>
        <location evidence="1">Cell membrane</location>
        <topology evidence="1">Multi-pass membrane protein</topology>
    </subcellularLocation>
</comment>
<dbReference type="GO" id="GO:0007266">
    <property type="term" value="P:Rho protein signal transduction"/>
    <property type="evidence" value="ECO:0007669"/>
    <property type="project" value="TreeGrafter"/>
</dbReference>
<evidence type="ECO:0000256" key="8">
    <source>
        <dbReference type="ARBA" id="ARBA00023136"/>
    </source>
</evidence>
<evidence type="ECO:0000256" key="2">
    <source>
        <dbReference type="ARBA" id="ARBA00009739"/>
    </source>
</evidence>
<dbReference type="VEuPathDB" id="FungiDB:LCOR_08971.1"/>
<feature type="transmembrane region" description="Helical" evidence="11">
    <location>
        <begin position="106"/>
        <end position="126"/>
    </location>
</feature>
<evidence type="ECO:0000313" key="14">
    <source>
        <dbReference type="Proteomes" id="UP000027586"/>
    </source>
</evidence>
<evidence type="ECO:0000259" key="12">
    <source>
        <dbReference type="PROSITE" id="PS50002"/>
    </source>
</evidence>
<dbReference type="SMART" id="SM00326">
    <property type="entry name" value="SH3"/>
    <property type="match status" value="1"/>
</dbReference>
<evidence type="ECO:0000256" key="5">
    <source>
        <dbReference type="ARBA" id="ARBA00022692"/>
    </source>
</evidence>
<comment type="caution">
    <text evidence="13">The sequence shown here is derived from an EMBL/GenBank/DDBJ whole genome shotgun (WGS) entry which is preliminary data.</text>
</comment>
<dbReference type="OrthoDB" id="5983572at2759"/>
<keyword evidence="6 11" id="KW-1133">Transmembrane helix</keyword>
<dbReference type="STRING" id="1263082.A0A068S8F4"/>
<accession>A0A068S8F4</accession>
<keyword evidence="3 9" id="KW-0728">SH3 domain</keyword>
<comment type="similarity">
    <text evidence="2">Belongs to the SHO1 family.</text>
</comment>
<evidence type="ECO:0000256" key="9">
    <source>
        <dbReference type="PROSITE-ProRule" id="PRU00192"/>
    </source>
</evidence>
<dbReference type="PANTHER" id="PTHR12287:SF23">
    <property type="entry name" value="AROUSER, ISOFORM A-RELATED"/>
    <property type="match status" value="1"/>
</dbReference>
<dbReference type="SUPFAM" id="SSF50044">
    <property type="entry name" value="SH3-domain"/>
    <property type="match status" value="1"/>
</dbReference>
<keyword evidence="4" id="KW-1003">Cell membrane</keyword>
<gene>
    <name evidence="13" type="ORF">LCOR_08971.1</name>
</gene>
<dbReference type="PANTHER" id="PTHR12287">
    <property type="entry name" value="EPIDERMAL GROWTH FACTOR RECEPTOR KINASE SUBSTRATE EPS8-RELATED PROTEIN"/>
    <property type="match status" value="1"/>
</dbReference>
<evidence type="ECO:0000256" key="6">
    <source>
        <dbReference type="ARBA" id="ARBA00022989"/>
    </source>
</evidence>
<reference evidence="13" key="1">
    <citation type="submission" date="2013-08" db="EMBL/GenBank/DDBJ databases">
        <title>Gene expansion shapes genome architecture in the human pathogen Lichtheimia corymbifera: an evolutionary genomics analysis in the ancient terrestrial Mucorales (Mucoromycotina).</title>
        <authorList>
            <person name="Schwartze V.U."/>
            <person name="Winter S."/>
            <person name="Shelest E."/>
            <person name="Marcet-Houben M."/>
            <person name="Horn F."/>
            <person name="Wehner S."/>
            <person name="Hoffmann K."/>
            <person name="Riege K."/>
            <person name="Sammeth M."/>
            <person name="Nowrousian M."/>
            <person name="Valiante V."/>
            <person name="Linde J."/>
            <person name="Jacobsen I.D."/>
            <person name="Marz M."/>
            <person name="Brakhage A.A."/>
            <person name="Gabaldon T."/>
            <person name="Bocker S."/>
            <person name="Voigt K."/>
        </authorList>
    </citation>
    <scope>NUCLEOTIDE SEQUENCE [LARGE SCALE GENOMIC DNA]</scope>
    <source>
        <strain evidence="13">FSU 9682</strain>
    </source>
</reference>
<keyword evidence="14" id="KW-1185">Reference proteome</keyword>
<dbReference type="EMBL" id="CBTN010000052">
    <property type="protein sequence ID" value="CDH58092.1"/>
    <property type="molecule type" value="Genomic_DNA"/>
</dbReference>
<evidence type="ECO:0000313" key="13">
    <source>
        <dbReference type="EMBL" id="CDH58092.1"/>
    </source>
</evidence>